<evidence type="ECO:0000313" key="6">
    <source>
        <dbReference type="EMBL" id="CAG9990284.1"/>
    </source>
</evidence>
<dbReference type="SUPFAM" id="SSF57701">
    <property type="entry name" value="Zn2/Cys6 DNA-binding domain"/>
    <property type="match status" value="1"/>
</dbReference>
<accession>A0A9N9Y4L2</accession>
<name>A0A9N9Y4L2_9HYPO</name>
<evidence type="ECO:0000256" key="2">
    <source>
        <dbReference type="ARBA" id="ARBA00023163"/>
    </source>
</evidence>
<feature type="compositionally biased region" description="Low complexity" evidence="4">
    <location>
        <begin position="98"/>
        <end position="108"/>
    </location>
</feature>
<gene>
    <name evidence="6" type="ORF">CBYS24578_00012513</name>
</gene>
<sequence length="744" mass="82610">MDRPGISSNETGSMSLPRRILRKGTHSCAECKRRKTRCFFESPAALICVGCQRRGTACIGQEFVDVTVSKHDEDPPTGDRLERIEIMLQRLTDKVFSSDGSSILSDASPPQPSLGRPSTENPDTDPDLVSEGGYPHSQAESSKQGKTSSRTSPGGTATQAQGESYQPEAVPGPIQYAPSHLFSTCQTLHAAFPCQNDVNILFEAGRATIYLQALCNSYRELFEQGNSLPSNVLSAIPPETAHPVLLARKLLHLSLCMQQLDPSFDRSSLQLQQGLAEAMEGYFHLATSLVTCHDELLNSLEGLECLICEAVYLVNCGNLRRALICLRRASTLAQFMGMHRKGSRTSLKQHDPTTRVSGDVTWAHLAYLERYLSLLLGMPTSISNAKFGSYDKTAGETDAEWFERTQVDICELIINRGQRNGEDSFDTTMEIDATLTRVSNSVASTWWTPMDLDPQMSVDEVMARVISAQMQIVHYNMLNIVHLPYLLRQDASSRYDYSKTVCTYASREVLNRYITFRSVVRVVYCCRLVDFCAFTAALTLLITHLSGHGRNSTWLPAHQRVGDRNLVEKVVETLEELNRLNHDELSKETAKLTRKLLDLEATAARNGSIYRCSVRDENCNPDSRGTDGPFNLKIPYFGTVRLEPNSPTPTDSVLLPTLPDFNNVLSYASVSATISSTTLDLPRRPGVREEEIFSTYNPSMIQESAGMDFLDFAMPDLIAEANDWAFQGVDSAFFDSVMAGYTLE</sequence>
<dbReference type="EMBL" id="CABFNO020001469">
    <property type="protein sequence ID" value="CAG9990284.1"/>
    <property type="molecule type" value="Genomic_DNA"/>
</dbReference>
<dbReference type="GO" id="GO:0000981">
    <property type="term" value="F:DNA-binding transcription factor activity, RNA polymerase II-specific"/>
    <property type="evidence" value="ECO:0007669"/>
    <property type="project" value="InterPro"/>
</dbReference>
<dbReference type="SMART" id="SM00066">
    <property type="entry name" value="GAL4"/>
    <property type="match status" value="1"/>
</dbReference>
<evidence type="ECO:0000256" key="4">
    <source>
        <dbReference type="SAM" id="MobiDB-lite"/>
    </source>
</evidence>
<dbReference type="GO" id="GO:0008270">
    <property type="term" value="F:zinc ion binding"/>
    <property type="evidence" value="ECO:0007669"/>
    <property type="project" value="InterPro"/>
</dbReference>
<keyword evidence="2" id="KW-0804">Transcription</keyword>
<evidence type="ECO:0000259" key="5">
    <source>
        <dbReference type="PROSITE" id="PS50048"/>
    </source>
</evidence>
<comment type="caution">
    <text evidence="6">The sequence shown here is derived from an EMBL/GenBank/DDBJ whole genome shotgun (WGS) entry which is preliminary data.</text>
</comment>
<dbReference type="AlphaFoldDB" id="A0A9N9Y4L2"/>
<dbReference type="PANTHER" id="PTHR47840">
    <property type="entry name" value="ZN(II)2CYS6 TRANSCRIPTION FACTOR (EUROFUNG)-RELATED"/>
    <property type="match status" value="1"/>
</dbReference>
<feature type="domain" description="Zn(2)-C6 fungal-type" evidence="5">
    <location>
        <begin position="27"/>
        <end position="58"/>
    </location>
</feature>
<dbReference type="PROSITE" id="PS00463">
    <property type="entry name" value="ZN2_CY6_FUNGAL_1"/>
    <property type="match status" value="1"/>
</dbReference>
<evidence type="ECO:0000313" key="7">
    <source>
        <dbReference type="Proteomes" id="UP000754883"/>
    </source>
</evidence>
<keyword evidence="7" id="KW-1185">Reference proteome</keyword>
<evidence type="ECO:0000256" key="1">
    <source>
        <dbReference type="ARBA" id="ARBA00023015"/>
    </source>
</evidence>
<dbReference type="PANTHER" id="PTHR47840:SF1">
    <property type="entry name" value="ZN(II)2CYS6 TRANSCRIPTION FACTOR (EUROFUNG)"/>
    <property type="match status" value="1"/>
</dbReference>
<dbReference type="InterPro" id="IPR036864">
    <property type="entry name" value="Zn2-C6_fun-type_DNA-bd_sf"/>
</dbReference>
<dbReference type="Gene3D" id="4.10.240.10">
    <property type="entry name" value="Zn(2)-C6 fungal-type DNA-binding domain"/>
    <property type="match status" value="1"/>
</dbReference>
<proteinExistence type="predicted"/>
<protein>
    <recommendedName>
        <fullName evidence="5">Zn(2)-C6 fungal-type domain-containing protein</fullName>
    </recommendedName>
</protein>
<dbReference type="OrthoDB" id="5392779at2759"/>
<dbReference type="CDD" id="cd12148">
    <property type="entry name" value="fungal_TF_MHR"/>
    <property type="match status" value="1"/>
</dbReference>
<reference evidence="7" key="1">
    <citation type="submission" date="2019-06" db="EMBL/GenBank/DDBJ databases">
        <authorList>
            <person name="Broberg M."/>
        </authorList>
    </citation>
    <scope>NUCLEOTIDE SEQUENCE [LARGE SCALE GENOMIC DNA]</scope>
</reference>
<evidence type="ECO:0000256" key="3">
    <source>
        <dbReference type="ARBA" id="ARBA00023242"/>
    </source>
</evidence>
<organism evidence="6 7">
    <name type="scientific">Clonostachys byssicola</name>
    <dbReference type="NCBI Taxonomy" id="160290"/>
    <lineage>
        <taxon>Eukaryota</taxon>
        <taxon>Fungi</taxon>
        <taxon>Dikarya</taxon>
        <taxon>Ascomycota</taxon>
        <taxon>Pezizomycotina</taxon>
        <taxon>Sordariomycetes</taxon>
        <taxon>Hypocreomycetidae</taxon>
        <taxon>Hypocreales</taxon>
        <taxon>Bionectriaceae</taxon>
        <taxon>Clonostachys</taxon>
    </lineage>
</organism>
<keyword evidence="3" id="KW-0539">Nucleus</keyword>
<dbReference type="PROSITE" id="PS50048">
    <property type="entry name" value="ZN2_CY6_FUNGAL_2"/>
    <property type="match status" value="1"/>
</dbReference>
<feature type="compositionally biased region" description="Polar residues" evidence="4">
    <location>
        <begin position="138"/>
        <end position="164"/>
    </location>
</feature>
<keyword evidence="1" id="KW-0805">Transcription regulation</keyword>
<feature type="region of interest" description="Disordered" evidence="4">
    <location>
        <begin position="98"/>
        <end position="172"/>
    </location>
</feature>
<reference evidence="6 7" key="2">
    <citation type="submission" date="2021-10" db="EMBL/GenBank/DDBJ databases">
        <authorList>
            <person name="Piombo E."/>
        </authorList>
    </citation>
    <scope>NUCLEOTIDE SEQUENCE [LARGE SCALE GENOMIC DNA]</scope>
</reference>
<dbReference type="InterPro" id="IPR001138">
    <property type="entry name" value="Zn2Cys6_DnaBD"/>
</dbReference>
<dbReference type="CDD" id="cd00067">
    <property type="entry name" value="GAL4"/>
    <property type="match status" value="1"/>
</dbReference>
<dbReference type="Proteomes" id="UP000754883">
    <property type="component" value="Unassembled WGS sequence"/>
</dbReference>
<dbReference type="Pfam" id="PF00172">
    <property type="entry name" value="Zn_clus"/>
    <property type="match status" value="1"/>
</dbReference>